<evidence type="ECO:0000313" key="5">
    <source>
        <dbReference type="EMBL" id="EKD25675.1"/>
    </source>
</evidence>
<keyword evidence="4" id="KW-0699">rRNA-binding</keyword>
<dbReference type="Pfam" id="PF00276">
    <property type="entry name" value="Ribosomal_L23"/>
    <property type="match status" value="1"/>
</dbReference>
<keyword evidence="2 4" id="KW-0689">Ribosomal protein</keyword>
<evidence type="ECO:0000256" key="4">
    <source>
        <dbReference type="HAMAP-Rule" id="MF_01369"/>
    </source>
</evidence>
<protein>
    <recommendedName>
        <fullName evidence="4">Large ribosomal subunit protein uL23</fullName>
    </recommendedName>
</protein>
<dbReference type="GO" id="GO:0005840">
    <property type="term" value="C:ribosome"/>
    <property type="evidence" value="ECO:0007669"/>
    <property type="project" value="UniProtKB-KW"/>
</dbReference>
<evidence type="ECO:0000256" key="2">
    <source>
        <dbReference type="ARBA" id="ARBA00022980"/>
    </source>
</evidence>
<gene>
    <name evidence="4 5" type="primary">rplW</name>
    <name evidence="5" type="ORF">ACD_80C00004G0007</name>
</gene>
<sequence>MTFKQILQARAKKNVTAKVISKVSPYGVILWPIVTEKTHKLQEASNKYSFKIHMDANKNDVKQAIEFLYKVQPEGVNIVNVVYKGRNQRKLVRKAYKKAIVTLGKKDKIELGS</sequence>
<proteinExistence type="inferred from homology"/>
<dbReference type="PANTHER" id="PTHR11620">
    <property type="entry name" value="60S RIBOSOMAL PROTEIN L23A"/>
    <property type="match status" value="1"/>
</dbReference>
<dbReference type="GO" id="GO:0019843">
    <property type="term" value="F:rRNA binding"/>
    <property type="evidence" value="ECO:0007669"/>
    <property type="project" value="UniProtKB-UniRule"/>
</dbReference>
<dbReference type="GO" id="GO:0006412">
    <property type="term" value="P:translation"/>
    <property type="evidence" value="ECO:0007669"/>
    <property type="project" value="UniProtKB-UniRule"/>
</dbReference>
<dbReference type="NCBIfam" id="NF004363">
    <property type="entry name" value="PRK05738.2-4"/>
    <property type="match status" value="1"/>
</dbReference>
<comment type="similarity">
    <text evidence="1 4">Belongs to the universal ribosomal protein uL23 family.</text>
</comment>
<comment type="caution">
    <text evidence="5">The sequence shown here is derived from an EMBL/GenBank/DDBJ whole genome shotgun (WGS) entry which is preliminary data.</text>
</comment>
<reference evidence="5" key="1">
    <citation type="journal article" date="2012" name="Science">
        <title>Fermentation, hydrogen, and sulfur metabolism in multiple uncultivated bacterial phyla.</title>
        <authorList>
            <person name="Wrighton K.C."/>
            <person name="Thomas B.C."/>
            <person name="Sharon I."/>
            <person name="Miller C.S."/>
            <person name="Castelle C.J."/>
            <person name="VerBerkmoes N.C."/>
            <person name="Wilkins M.J."/>
            <person name="Hettich R.L."/>
            <person name="Lipton M.S."/>
            <person name="Williams K.H."/>
            <person name="Long P.E."/>
            <person name="Banfield J.F."/>
        </authorList>
    </citation>
    <scope>NUCLEOTIDE SEQUENCE [LARGE SCALE GENOMIC DNA]</scope>
</reference>
<accession>K1X630</accession>
<dbReference type="SUPFAM" id="SSF54189">
    <property type="entry name" value="Ribosomal proteins S24e, L23 and L15e"/>
    <property type="match status" value="1"/>
</dbReference>
<evidence type="ECO:0000256" key="1">
    <source>
        <dbReference type="ARBA" id="ARBA00006700"/>
    </source>
</evidence>
<dbReference type="Gene3D" id="3.30.70.330">
    <property type="match status" value="1"/>
</dbReference>
<comment type="function">
    <text evidence="4">One of the early assembly proteins it binds 23S rRNA. One of the proteins that surrounds the polypeptide exit tunnel on the outside of the ribosome. Forms the main docking site for trigger factor binding to the ribosome.</text>
</comment>
<keyword evidence="3 4" id="KW-0687">Ribonucleoprotein</keyword>
<keyword evidence="4" id="KW-0694">RNA-binding</keyword>
<dbReference type="InterPro" id="IPR012678">
    <property type="entry name" value="Ribosomal_uL23/eL15/eS24_sf"/>
</dbReference>
<dbReference type="EMBL" id="AMFJ01036011">
    <property type="protein sequence ID" value="EKD25675.1"/>
    <property type="molecule type" value="Genomic_DNA"/>
</dbReference>
<dbReference type="GO" id="GO:1990904">
    <property type="term" value="C:ribonucleoprotein complex"/>
    <property type="evidence" value="ECO:0007669"/>
    <property type="project" value="UniProtKB-KW"/>
</dbReference>
<organism evidence="5">
    <name type="scientific">uncultured bacterium</name>
    <name type="common">gcode 4</name>
    <dbReference type="NCBI Taxonomy" id="1234023"/>
    <lineage>
        <taxon>Bacteria</taxon>
        <taxon>environmental samples</taxon>
    </lineage>
</organism>
<evidence type="ECO:0000256" key="3">
    <source>
        <dbReference type="ARBA" id="ARBA00023274"/>
    </source>
</evidence>
<dbReference type="InterPro" id="IPR013025">
    <property type="entry name" value="Ribosomal_uL23-like"/>
</dbReference>
<dbReference type="HAMAP" id="MF_01369_B">
    <property type="entry name" value="Ribosomal_uL23_B"/>
    <property type="match status" value="1"/>
</dbReference>
<dbReference type="AlphaFoldDB" id="K1X630"/>
<dbReference type="GO" id="GO:0003735">
    <property type="term" value="F:structural constituent of ribosome"/>
    <property type="evidence" value="ECO:0007669"/>
    <property type="project" value="InterPro"/>
</dbReference>
<comment type="subunit">
    <text evidence="4">Part of the 50S ribosomal subunit. Contacts protein L29, and trigger factor when it is bound to the ribosome.</text>
</comment>
<name>K1X630_9BACT</name>
<dbReference type="InterPro" id="IPR012677">
    <property type="entry name" value="Nucleotide-bd_a/b_plait_sf"/>
</dbReference>